<evidence type="ECO:0000313" key="2">
    <source>
        <dbReference type="Proteomes" id="UP000479190"/>
    </source>
</evidence>
<dbReference type="PANTHER" id="PTHR47331">
    <property type="entry name" value="PHD-TYPE DOMAIN-CONTAINING PROTEIN"/>
    <property type="match status" value="1"/>
</dbReference>
<organism evidence="1 2">
    <name type="scientific">Trichogramma brassicae</name>
    <dbReference type="NCBI Taxonomy" id="86971"/>
    <lineage>
        <taxon>Eukaryota</taxon>
        <taxon>Metazoa</taxon>
        <taxon>Ecdysozoa</taxon>
        <taxon>Arthropoda</taxon>
        <taxon>Hexapoda</taxon>
        <taxon>Insecta</taxon>
        <taxon>Pterygota</taxon>
        <taxon>Neoptera</taxon>
        <taxon>Endopterygota</taxon>
        <taxon>Hymenoptera</taxon>
        <taxon>Apocrita</taxon>
        <taxon>Proctotrupomorpha</taxon>
        <taxon>Chalcidoidea</taxon>
        <taxon>Trichogrammatidae</taxon>
        <taxon>Trichogramma</taxon>
    </lineage>
</organism>
<sequence length="184" mass="21027">MVSKLWELEEVQEKQHLTEEEKRCEDLFISTHYRDENGRFVVRLPFAKQLALGDSPGAAQACLLRTEKRFSLNASLCEAYSAFMKEYVELGHMELVPHGQRSRPSFYMPHHAVFRDDKPGKIRVVFNASRKTTNGLSLNDVLLPGPKLQADITVVLTNWRFFKCAGTTDVETMWTSRECCGVSI</sequence>
<gene>
    <name evidence="1" type="ORF">TBRA_LOCUS9368</name>
</gene>
<dbReference type="EMBL" id="CADCXV010000859">
    <property type="protein sequence ID" value="CAB0037541.1"/>
    <property type="molecule type" value="Genomic_DNA"/>
</dbReference>
<name>A0A6H5IPR1_9HYME</name>
<protein>
    <submittedName>
        <fullName evidence="1">Uncharacterized protein</fullName>
    </submittedName>
</protein>
<keyword evidence="2" id="KW-1185">Reference proteome</keyword>
<dbReference type="PANTHER" id="PTHR47331:SF5">
    <property type="entry name" value="RIBONUCLEASE H"/>
    <property type="match status" value="1"/>
</dbReference>
<evidence type="ECO:0000313" key="1">
    <source>
        <dbReference type="EMBL" id="CAB0037541.1"/>
    </source>
</evidence>
<dbReference type="AlphaFoldDB" id="A0A6H5IPR1"/>
<dbReference type="OrthoDB" id="7695494at2759"/>
<accession>A0A6H5IPR1</accession>
<proteinExistence type="predicted"/>
<reference evidence="1 2" key="1">
    <citation type="submission" date="2020-02" db="EMBL/GenBank/DDBJ databases">
        <authorList>
            <person name="Ferguson B K."/>
        </authorList>
    </citation>
    <scope>NUCLEOTIDE SEQUENCE [LARGE SCALE GENOMIC DNA]</scope>
</reference>
<dbReference type="Proteomes" id="UP000479190">
    <property type="component" value="Unassembled WGS sequence"/>
</dbReference>